<dbReference type="InterPro" id="IPR036770">
    <property type="entry name" value="Ankyrin_rpt-contain_sf"/>
</dbReference>
<dbReference type="SUPFAM" id="SSF48403">
    <property type="entry name" value="Ankyrin repeat"/>
    <property type="match status" value="1"/>
</dbReference>
<accession>A0AAP0C6H0</accession>
<comment type="caution">
    <text evidence="1">The sequence shown here is derived from an EMBL/GenBank/DDBJ whole genome shotgun (WGS) entry which is preliminary data.</text>
</comment>
<dbReference type="SMART" id="SM00248">
    <property type="entry name" value="ANK"/>
    <property type="match status" value="4"/>
</dbReference>
<dbReference type="AlphaFoldDB" id="A0AAP0C6H0"/>
<dbReference type="PANTHER" id="PTHR24121:SF31">
    <property type="entry name" value="ANKYRIN REPEAT-CONTAINING PROTEIN"/>
    <property type="match status" value="1"/>
</dbReference>
<protein>
    <recommendedName>
        <fullName evidence="3">Ankyrin repeat domain-containing protein</fullName>
    </recommendedName>
</protein>
<evidence type="ECO:0000313" key="2">
    <source>
        <dbReference type="Proteomes" id="UP001408789"/>
    </source>
</evidence>
<dbReference type="PANTHER" id="PTHR24121">
    <property type="entry name" value="NO MECHANORECEPTOR POTENTIAL C, ISOFORM D-RELATED"/>
    <property type="match status" value="1"/>
</dbReference>
<evidence type="ECO:0000313" key="1">
    <source>
        <dbReference type="EMBL" id="KAK9050605.1"/>
    </source>
</evidence>
<dbReference type="Pfam" id="PF12796">
    <property type="entry name" value="Ank_2"/>
    <property type="match status" value="1"/>
</dbReference>
<reference evidence="1 2" key="1">
    <citation type="submission" date="2024-04" db="EMBL/GenBank/DDBJ databases">
        <title>The reference genome of an endangered Asteraceae, Deinandra increscens subsp. villosa, native to the Central Coast of California.</title>
        <authorList>
            <person name="Guilliams M."/>
            <person name="Hasenstab-Lehman K."/>
            <person name="Meyer R."/>
            <person name="Mcevoy S."/>
        </authorList>
    </citation>
    <scope>NUCLEOTIDE SEQUENCE [LARGE SCALE GENOMIC DNA]</scope>
    <source>
        <tissue evidence="1">Leaf</tissue>
    </source>
</reference>
<organism evidence="1 2">
    <name type="scientific">Deinandra increscens subsp. villosa</name>
    <dbReference type="NCBI Taxonomy" id="3103831"/>
    <lineage>
        <taxon>Eukaryota</taxon>
        <taxon>Viridiplantae</taxon>
        <taxon>Streptophyta</taxon>
        <taxon>Embryophyta</taxon>
        <taxon>Tracheophyta</taxon>
        <taxon>Spermatophyta</taxon>
        <taxon>Magnoliopsida</taxon>
        <taxon>eudicotyledons</taxon>
        <taxon>Gunneridae</taxon>
        <taxon>Pentapetalae</taxon>
        <taxon>asterids</taxon>
        <taxon>campanulids</taxon>
        <taxon>Asterales</taxon>
        <taxon>Asteraceae</taxon>
        <taxon>Asteroideae</taxon>
        <taxon>Heliantheae alliance</taxon>
        <taxon>Madieae</taxon>
        <taxon>Madiinae</taxon>
        <taxon>Deinandra</taxon>
    </lineage>
</organism>
<evidence type="ECO:0008006" key="3">
    <source>
        <dbReference type="Google" id="ProtNLM"/>
    </source>
</evidence>
<name>A0AAP0C6H0_9ASTR</name>
<sequence length="222" mass="24338">MNYDHLATHLPIHKAALSDDWESVSQIFEKDPELMTKPMSYLGETPLMMAVGTNNSHHFVKRLVDRILAVGDTDRLFVTSSRGDNPLHRAAMTGNTIDAEVLVEQNPGMTRVPNSDGYTPLNLAAWHRNKGTLRYLLRVMAGLVPEEEGSSPYTGVAGGNLITLVIEAGFLDIALEIIGKHPDIAIEEDMNSKTALEVLGSKPGLFPSGSTYGFWSRLIYSS</sequence>
<proteinExistence type="predicted"/>
<gene>
    <name evidence="1" type="ORF">SSX86_030425</name>
</gene>
<dbReference type="InterPro" id="IPR002110">
    <property type="entry name" value="Ankyrin_rpt"/>
</dbReference>
<dbReference type="Gene3D" id="1.25.40.20">
    <property type="entry name" value="Ankyrin repeat-containing domain"/>
    <property type="match status" value="1"/>
</dbReference>
<dbReference type="EMBL" id="JBCNJP010000826">
    <property type="protein sequence ID" value="KAK9050605.1"/>
    <property type="molecule type" value="Genomic_DNA"/>
</dbReference>
<dbReference type="Proteomes" id="UP001408789">
    <property type="component" value="Unassembled WGS sequence"/>
</dbReference>
<keyword evidence="2" id="KW-1185">Reference proteome</keyword>